<dbReference type="SMART" id="SM00448">
    <property type="entry name" value="REC"/>
    <property type="match status" value="1"/>
</dbReference>
<proteinExistence type="predicted"/>
<keyword evidence="1" id="KW-0597">Phosphoprotein</keyword>
<dbReference type="Proteomes" id="UP001310022">
    <property type="component" value="Unassembled WGS sequence"/>
</dbReference>
<keyword evidence="4" id="KW-1185">Reference proteome</keyword>
<evidence type="ECO:0000313" key="3">
    <source>
        <dbReference type="EMBL" id="GJM62588.1"/>
    </source>
</evidence>
<evidence type="ECO:0000256" key="1">
    <source>
        <dbReference type="PROSITE-ProRule" id="PRU00169"/>
    </source>
</evidence>
<dbReference type="SUPFAM" id="SSF52172">
    <property type="entry name" value="CheY-like"/>
    <property type="match status" value="1"/>
</dbReference>
<dbReference type="EMBL" id="BQKE01000002">
    <property type="protein sequence ID" value="GJM62588.1"/>
    <property type="molecule type" value="Genomic_DNA"/>
</dbReference>
<organism evidence="3 4">
    <name type="scientific">Persicobacter diffluens</name>
    <dbReference type="NCBI Taxonomy" id="981"/>
    <lineage>
        <taxon>Bacteria</taxon>
        <taxon>Pseudomonadati</taxon>
        <taxon>Bacteroidota</taxon>
        <taxon>Cytophagia</taxon>
        <taxon>Cytophagales</taxon>
        <taxon>Persicobacteraceae</taxon>
        <taxon>Persicobacter</taxon>
    </lineage>
</organism>
<dbReference type="PANTHER" id="PTHR43228:SF1">
    <property type="entry name" value="TWO-COMPONENT RESPONSE REGULATOR ARR22"/>
    <property type="match status" value="1"/>
</dbReference>
<dbReference type="InterPro" id="IPR052048">
    <property type="entry name" value="ST_Response_Regulator"/>
</dbReference>
<protein>
    <submittedName>
        <fullName evidence="3">Response regulator</fullName>
    </submittedName>
</protein>
<feature type="domain" description="Response regulatory" evidence="2">
    <location>
        <begin position="6"/>
        <end position="133"/>
    </location>
</feature>
<feature type="modified residue" description="4-aspartylphosphate" evidence="1">
    <location>
        <position position="63"/>
    </location>
</feature>
<dbReference type="PROSITE" id="PS50110">
    <property type="entry name" value="RESPONSE_REGULATORY"/>
    <property type="match status" value="1"/>
</dbReference>
<dbReference type="Pfam" id="PF00072">
    <property type="entry name" value="Response_reg"/>
    <property type="match status" value="1"/>
</dbReference>
<comment type="caution">
    <text evidence="3">The sequence shown here is derived from an EMBL/GenBank/DDBJ whole genome shotgun (WGS) entry which is preliminary data.</text>
</comment>
<dbReference type="RefSeq" id="WP_338237853.1">
    <property type="nucleotide sequence ID" value="NZ_BQKE01000002.1"/>
</dbReference>
<name>A0AAN4VZG1_9BACT</name>
<dbReference type="GO" id="GO:0000160">
    <property type="term" value="P:phosphorelay signal transduction system"/>
    <property type="evidence" value="ECO:0007669"/>
    <property type="project" value="InterPro"/>
</dbReference>
<reference evidence="3 4" key="1">
    <citation type="submission" date="2021-12" db="EMBL/GenBank/DDBJ databases">
        <title>Genome sequencing of bacteria with rrn-lacking chromosome and rrn-plasmid.</title>
        <authorList>
            <person name="Anda M."/>
            <person name="Iwasaki W."/>
        </authorList>
    </citation>
    <scope>NUCLEOTIDE SEQUENCE [LARGE SCALE GENOMIC DNA]</scope>
    <source>
        <strain evidence="3 4">NBRC 15940</strain>
    </source>
</reference>
<accession>A0AAN4VZG1</accession>
<sequence length="134" mass="15405">MKPIKEVLLIDDNAADNFYHSIILKESGYIEQVNIAENGFVALEMLKGQNHQIPIQPDIIFLDINMPAMNGWEFLKELEKISRFKKKDILVIMLSTSINPIDERKAIEFEAVLKFQSKPLEAEHVQALFSELGY</sequence>
<dbReference type="AlphaFoldDB" id="A0AAN4VZG1"/>
<dbReference type="Gene3D" id="3.40.50.2300">
    <property type="match status" value="1"/>
</dbReference>
<gene>
    <name evidence="3" type="ORF">PEDI_31400</name>
</gene>
<evidence type="ECO:0000313" key="4">
    <source>
        <dbReference type="Proteomes" id="UP001310022"/>
    </source>
</evidence>
<dbReference type="InterPro" id="IPR001789">
    <property type="entry name" value="Sig_transdc_resp-reg_receiver"/>
</dbReference>
<dbReference type="PANTHER" id="PTHR43228">
    <property type="entry name" value="TWO-COMPONENT RESPONSE REGULATOR"/>
    <property type="match status" value="1"/>
</dbReference>
<evidence type="ECO:0000259" key="2">
    <source>
        <dbReference type="PROSITE" id="PS50110"/>
    </source>
</evidence>
<dbReference type="InterPro" id="IPR011006">
    <property type="entry name" value="CheY-like_superfamily"/>
</dbReference>